<keyword evidence="1" id="KW-0812">Transmembrane</keyword>
<feature type="transmembrane region" description="Helical" evidence="1">
    <location>
        <begin position="6"/>
        <end position="23"/>
    </location>
</feature>
<accession>A0A395HSF5</accession>
<dbReference type="Proteomes" id="UP000248961">
    <property type="component" value="Unassembled WGS sequence"/>
</dbReference>
<dbReference type="EMBL" id="KZ824292">
    <property type="protein sequence ID" value="RAL10872.1"/>
    <property type="molecule type" value="Genomic_DNA"/>
</dbReference>
<protein>
    <submittedName>
        <fullName evidence="2">Uncharacterized protein</fullName>
    </submittedName>
</protein>
<evidence type="ECO:0000313" key="2">
    <source>
        <dbReference type="EMBL" id="RAL10872.1"/>
    </source>
</evidence>
<organism evidence="2 3">
    <name type="scientific">Aspergillus homomorphus (strain CBS 101889)</name>
    <dbReference type="NCBI Taxonomy" id="1450537"/>
    <lineage>
        <taxon>Eukaryota</taxon>
        <taxon>Fungi</taxon>
        <taxon>Dikarya</taxon>
        <taxon>Ascomycota</taxon>
        <taxon>Pezizomycotina</taxon>
        <taxon>Eurotiomycetes</taxon>
        <taxon>Eurotiomycetidae</taxon>
        <taxon>Eurotiales</taxon>
        <taxon>Aspergillaceae</taxon>
        <taxon>Aspergillus</taxon>
        <taxon>Aspergillus subgen. Circumdati</taxon>
    </lineage>
</organism>
<reference evidence="2 3" key="1">
    <citation type="submission" date="2018-02" db="EMBL/GenBank/DDBJ databases">
        <title>The genomes of Aspergillus section Nigri reveals drivers in fungal speciation.</title>
        <authorList>
            <consortium name="DOE Joint Genome Institute"/>
            <person name="Vesth T.C."/>
            <person name="Nybo J."/>
            <person name="Theobald S."/>
            <person name="Brandl J."/>
            <person name="Frisvad J.C."/>
            <person name="Nielsen K.F."/>
            <person name="Lyhne E.K."/>
            <person name="Kogle M.E."/>
            <person name="Kuo A."/>
            <person name="Riley R."/>
            <person name="Clum A."/>
            <person name="Nolan M."/>
            <person name="Lipzen A."/>
            <person name="Salamov A."/>
            <person name="Henrissat B."/>
            <person name="Wiebenga A."/>
            <person name="De vries R.P."/>
            <person name="Grigoriev I.V."/>
            <person name="Mortensen U.H."/>
            <person name="Andersen M.R."/>
            <person name="Baker S.E."/>
        </authorList>
    </citation>
    <scope>NUCLEOTIDE SEQUENCE [LARGE SCALE GENOMIC DNA]</scope>
    <source>
        <strain evidence="2 3">CBS 101889</strain>
    </source>
</reference>
<evidence type="ECO:0000256" key="1">
    <source>
        <dbReference type="SAM" id="Phobius"/>
    </source>
</evidence>
<keyword evidence="3" id="KW-1185">Reference proteome</keyword>
<gene>
    <name evidence="2" type="ORF">BO97DRAFT_406648</name>
</gene>
<proteinExistence type="predicted"/>
<dbReference type="AlphaFoldDB" id="A0A395HSF5"/>
<sequence length="58" mass="6537">MPSSPYLVIVLLSLLLSTIELVWKRRGGVQRTPRTGPYGMLPTCPVFRGAYKIQCCLR</sequence>
<evidence type="ECO:0000313" key="3">
    <source>
        <dbReference type="Proteomes" id="UP000248961"/>
    </source>
</evidence>
<dbReference type="VEuPathDB" id="FungiDB:BO97DRAFT_406648"/>
<keyword evidence="1" id="KW-0472">Membrane</keyword>
<dbReference type="RefSeq" id="XP_025550026.1">
    <property type="nucleotide sequence ID" value="XM_025695453.1"/>
</dbReference>
<dbReference type="GeneID" id="37199742"/>
<keyword evidence="1" id="KW-1133">Transmembrane helix</keyword>
<name>A0A395HSF5_ASPHC</name>